<name>A0A9X1F1Y0_9SPHN</name>
<gene>
    <name evidence="2" type="ORF">KCG46_03510</name>
</gene>
<organism evidence="2 3">
    <name type="scientific">Erythrobacter crassostreae</name>
    <dbReference type="NCBI Taxonomy" id="2828328"/>
    <lineage>
        <taxon>Bacteria</taxon>
        <taxon>Pseudomonadati</taxon>
        <taxon>Pseudomonadota</taxon>
        <taxon>Alphaproteobacteria</taxon>
        <taxon>Sphingomonadales</taxon>
        <taxon>Erythrobacteraceae</taxon>
        <taxon>Erythrobacter/Porphyrobacter group</taxon>
        <taxon>Erythrobacter</taxon>
    </lineage>
</organism>
<reference evidence="2" key="1">
    <citation type="submission" date="2021-04" db="EMBL/GenBank/DDBJ databases">
        <authorList>
            <person name="Pira H."/>
            <person name="Risdian C."/>
            <person name="Wink J."/>
        </authorList>
    </citation>
    <scope>NUCLEOTIDE SEQUENCE</scope>
    <source>
        <strain evidence="2">WH158</strain>
    </source>
</reference>
<dbReference type="AlphaFoldDB" id="A0A9X1F1Y0"/>
<dbReference type="RefSeq" id="WP_218403939.1">
    <property type="nucleotide sequence ID" value="NZ_JAGSPC010000001.1"/>
</dbReference>
<keyword evidence="1" id="KW-0812">Transmembrane</keyword>
<protein>
    <submittedName>
        <fullName evidence="2">Uncharacterized protein</fullName>
    </submittedName>
</protein>
<proteinExistence type="predicted"/>
<comment type="caution">
    <text evidence="2">The sequence shown here is derived from an EMBL/GenBank/DDBJ whole genome shotgun (WGS) entry which is preliminary data.</text>
</comment>
<feature type="transmembrane region" description="Helical" evidence="1">
    <location>
        <begin position="54"/>
        <end position="76"/>
    </location>
</feature>
<keyword evidence="1" id="KW-1133">Transmembrane helix</keyword>
<sequence>MRIAKGPRPWSINLFAGVLLILACWNLSVALFDLPAQEELLRSLGLGLDWNRDWTIVTSSAWFTIELIPIALVWIAASPFARIFIGCMAGLKALLVLANLPVLYALPGMLAGQSIALAAVALLFTRGANNWFAKKEMNPATFD</sequence>
<dbReference type="PROSITE" id="PS51257">
    <property type="entry name" value="PROKAR_LIPOPROTEIN"/>
    <property type="match status" value="1"/>
</dbReference>
<feature type="transmembrane region" description="Helical" evidence="1">
    <location>
        <begin position="83"/>
        <end position="104"/>
    </location>
</feature>
<keyword evidence="1" id="KW-0472">Membrane</keyword>
<evidence type="ECO:0000313" key="2">
    <source>
        <dbReference type="EMBL" id="MBV7258644.1"/>
    </source>
</evidence>
<accession>A0A9X1F1Y0</accession>
<keyword evidence="3" id="KW-1185">Reference proteome</keyword>
<dbReference type="Proteomes" id="UP001138681">
    <property type="component" value="Unassembled WGS sequence"/>
</dbReference>
<dbReference type="EMBL" id="JAGSPC010000001">
    <property type="protein sequence ID" value="MBV7258644.1"/>
    <property type="molecule type" value="Genomic_DNA"/>
</dbReference>
<evidence type="ECO:0000313" key="3">
    <source>
        <dbReference type="Proteomes" id="UP001138681"/>
    </source>
</evidence>
<evidence type="ECO:0000256" key="1">
    <source>
        <dbReference type="SAM" id="Phobius"/>
    </source>
</evidence>
<feature type="transmembrane region" description="Helical" evidence="1">
    <location>
        <begin position="110"/>
        <end position="128"/>
    </location>
</feature>